<organism evidence="1 2">
    <name type="scientific">Asticcacaulis endophyticus</name>
    <dbReference type="NCBI Taxonomy" id="1395890"/>
    <lineage>
        <taxon>Bacteria</taxon>
        <taxon>Pseudomonadati</taxon>
        <taxon>Pseudomonadota</taxon>
        <taxon>Alphaproteobacteria</taxon>
        <taxon>Caulobacterales</taxon>
        <taxon>Caulobacteraceae</taxon>
        <taxon>Asticcacaulis</taxon>
    </lineage>
</organism>
<evidence type="ECO:0000313" key="1">
    <source>
        <dbReference type="EMBL" id="GGZ21834.1"/>
    </source>
</evidence>
<comment type="caution">
    <text evidence="1">The sequence shown here is derived from an EMBL/GenBank/DDBJ whole genome shotgun (WGS) entry which is preliminary data.</text>
</comment>
<sequence length="78" mass="8775">MTHYAEQREAEADDGLYTEKLRYIAGRIRARQQIGGIGDDLKSFVWANRAKSELFADARLIIDTFPGQFPLSAEKAAD</sequence>
<protein>
    <submittedName>
        <fullName evidence="1">Uncharacterized protein</fullName>
    </submittedName>
</protein>
<dbReference type="AlphaFoldDB" id="A0A918PSY2"/>
<reference evidence="1" key="1">
    <citation type="journal article" date="2014" name="Int. J. Syst. Evol. Microbiol.">
        <title>Complete genome sequence of Corynebacterium casei LMG S-19264T (=DSM 44701T), isolated from a smear-ripened cheese.</title>
        <authorList>
            <consortium name="US DOE Joint Genome Institute (JGI-PGF)"/>
            <person name="Walter F."/>
            <person name="Albersmeier A."/>
            <person name="Kalinowski J."/>
            <person name="Ruckert C."/>
        </authorList>
    </citation>
    <scope>NUCLEOTIDE SEQUENCE</scope>
    <source>
        <strain evidence="1">KCTC 32296</strain>
    </source>
</reference>
<keyword evidence="2" id="KW-1185">Reference proteome</keyword>
<dbReference type="EMBL" id="BMZB01000001">
    <property type="protein sequence ID" value="GGZ21834.1"/>
    <property type="molecule type" value="Genomic_DNA"/>
</dbReference>
<dbReference type="RefSeq" id="WP_189484626.1">
    <property type="nucleotide sequence ID" value="NZ_BMZB01000001.1"/>
</dbReference>
<evidence type="ECO:0000313" key="2">
    <source>
        <dbReference type="Proteomes" id="UP000662572"/>
    </source>
</evidence>
<proteinExistence type="predicted"/>
<name>A0A918PSY2_9CAUL</name>
<gene>
    <name evidence="1" type="ORF">GCM10011273_03270</name>
</gene>
<dbReference type="Proteomes" id="UP000662572">
    <property type="component" value="Unassembled WGS sequence"/>
</dbReference>
<accession>A0A918PSY2</accession>
<reference evidence="1" key="2">
    <citation type="submission" date="2020-09" db="EMBL/GenBank/DDBJ databases">
        <authorList>
            <person name="Sun Q."/>
            <person name="Kim S."/>
        </authorList>
    </citation>
    <scope>NUCLEOTIDE SEQUENCE</scope>
    <source>
        <strain evidence="1">KCTC 32296</strain>
    </source>
</reference>